<dbReference type="InterPro" id="IPR043519">
    <property type="entry name" value="NT_sf"/>
</dbReference>
<evidence type="ECO:0000313" key="2">
    <source>
        <dbReference type="Proteomes" id="UP000032232"/>
    </source>
</evidence>
<dbReference type="Gene3D" id="3.30.460.10">
    <property type="entry name" value="Beta Polymerase, domain 2"/>
    <property type="match status" value="1"/>
</dbReference>
<proteinExistence type="predicted"/>
<dbReference type="STRING" id="935700.jaqu_11010"/>
<dbReference type="AlphaFoldDB" id="A0A0D1EHH9"/>
<comment type="caution">
    <text evidence="1">The sequence shown here is derived from an EMBL/GenBank/DDBJ whole genome shotgun (WGS) entry which is preliminary data.</text>
</comment>
<dbReference type="EMBL" id="JYFE01000021">
    <property type="protein sequence ID" value="KIT17139.1"/>
    <property type="molecule type" value="Genomic_DNA"/>
</dbReference>
<organism evidence="1 2">
    <name type="scientific">Jannaschia aquimarina</name>
    <dbReference type="NCBI Taxonomy" id="935700"/>
    <lineage>
        <taxon>Bacteria</taxon>
        <taxon>Pseudomonadati</taxon>
        <taxon>Pseudomonadota</taxon>
        <taxon>Alphaproteobacteria</taxon>
        <taxon>Rhodobacterales</taxon>
        <taxon>Roseobacteraceae</taxon>
        <taxon>Jannaschia</taxon>
    </lineage>
</organism>
<evidence type="ECO:0008006" key="3">
    <source>
        <dbReference type="Google" id="ProtNLM"/>
    </source>
</evidence>
<accession>A0A0D1EHH9</accession>
<dbReference type="Proteomes" id="UP000032232">
    <property type="component" value="Unassembled WGS sequence"/>
</dbReference>
<dbReference type="SUPFAM" id="SSF81301">
    <property type="entry name" value="Nucleotidyltransferase"/>
    <property type="match status" value="1"/>
</dbReference>
<keyword evidence="2" id="KW-1185">Reference proteome</keyword>
<dbReference type="PATRIC" id="fig|935700.4.peg.1147"/>
<reference evidence="1 2" key="1">
    <citation type="submission" date="2015-02" db="EMBL/GenBank/DDBJ databases">
        <title>Genome Sequence of Jannaschia aquimarina DSM28248, a member of the Roseobacter clade.</title>
        <authorList>
            <person name="Voget S."/>
            <person name="Daniel R."/>
        </authorList>
    </citation>
    <scope>NUCLEOTIDE SEQUENCE [LARGE SCALE GENOMIC DNA]</scope>
    <source>
        <strain evidence="1 2">GSW-M26</strain>
    </source>
</reference>
<gene>
    <name evidence="1" type="ORF">jaqu_11010</name>
</gene>
<evidence type="ECO:0000313" key="1">
    <source>
        <dbReference type="EMBL" id="KIT17139.1"/>
    </source>
</evidence>
<dbReference type="RefSeq" id="WP_043917950.1">
    <property type="nucleotide sequence ID" value="NZ_FZPF01000010.1"/>
</dbReference>
<name>A0A0D1EHH9_9RHOB</name>
<dbReference type="OrthoDB" id="7375008at2"/>
<protein>
    <recommendedName>
        <fullName evidence="3">Nucleotidyltransferase domain protein</fullName>
    </recommendedName>
</protein>
<sequence>MTQTDLIDLARGYAGAGHVDALFLGGSYGSGTQDDWSDVDLVGICPAERRPAAMAAWRAALEAEAPLAHWAELASGRLSNAITARFGRADLYLVDDLVGRSKATLAPLHDPDGLRDALPDARPPVRPDPNRMRSLAVEFLRVAGLTEVGLGRAELVLMQRGLGMQRDKLMDMMLEGHAHRGGMLHTSKVLDAAEIATLAALPAPAAERDTLIAAQRALWETGVPVARARCAAAGADWPGPLEAAARDALVRAGVLSD</sequence>